<evidence type="ECO:0000313" key="3">
    <source>
        <dbReference type="Proteomes" id="UP001595973"/>
    </source>
</evidence>
<comment type="caution">
    <text evidence="2">The sequence shown here is derived from an EMBL/GenBank/DDBJ whole genome shotgun (WGS) entry which is preliminary data.</text>
</comment>
<proteinExistence type="predicted"/>
<keyword evidence="3" id="KW-1185">Reference proteome</keyword>
<dbReference type="Proteomes" id="UP001595973">
    <property type="component" value="Unassembled WGS sequence"/>
</dbReference>
<feature type="domain" description="Histidine phosphotransferase ChpT C-terminal" evidence="1">
    <location>
        <begin position="77"/>
        <end position="192"/>
    </location>
</feature>
<dbReference type="Gene3D" id="3.30.565.10">
    <property type="entry name" value="Histidine kinase-like ATPase, C-terminal domain"/>
    <property type="match status" value="1"/>
</dbReference>
<dbReference type="EMBL" id="JBHSGI010000034">
    <property type="protein sequence ID" value="MFC4671959.1"/>
    <property type="molecule type" value="Genomic_DNA"/>
</dbReference>
<protein>
    <submittedName>
        <fullName evidence="2">Histidine phosphotransferase family protein</fullName>
    </submittedName>
</protein>
<organism evidence="2 3">
    <name type="scientific">Seohaeicola nanhaiensis</name>
    <dbReference type="NCBI Taxonomy" id="1387282"/>
    <lineage>
        <taxon>Bacteria</taxon>
        <taxon>Pseudomonadati</taxon>
        <taxon>Pseudomonadota</taxon>
        <taxon>Alphaproteobacteria</taxon>
        <taxon>Rhodobacterales</taxon>
        <taxon>Roseobacteraceae</taxon>
        <taxon>Seohaeicola</taxon>
    </lineage>
</organism>
<dbReference type="Gene3D" id="1.10.287.130">
    <property type="match status" value="1"/>
</dbReference>
<reference evidence="3" key="1">
    <citation type="journal article" date="2019" name="Int. J. Syst. Evol. Microbiol.">
        <title>The Global Catalogue of Microorganisms (GCM) 10K type strain sequencing project: providing services to taxonomists for standard genome sequencing and annotation.</title>
        <authorList>
            <consortium name="The Broad Institute Genomics Platform"/>
            <consortium name="The Broad Institute Genome Sequencing Center for Infectious Disease"/>
            <person name="Wu L."/>
            <person name="Ma J."/>
        </authorList>
    </citation>
    <scope>NUCLEOTIDE SEQUENCE [LARGE SCALE GENOMIC DNA]</scope>
    <source>
        <strain evidence="3">CGMCC 4.7283</strain>
    </source>
</reference>
<sequence>MNDTNARLATLIGSRICHDLISPIGAISNGLELMGLAGQMKGPEYDLIADSVQNAGARIRFFRIAYGAAGDQMLGRPEIMSVLTDMNHGSRVKFAWRPADPQARADVRLAFLAMQCCEVALPYGGTVEAFETDGSWTVTGTGEKMAHNPDLWRLLDTRLEETTEITPALVQFALLPLAVADAGRPLHHEAGQRRITVSF</sequence>
<gene>
    <name evidence="2" type="ORF">ACFO5X_25645</name>
</gene>
<dbReference type="InterPro" id="IPR018762">
    <property type="entry name" value="ChpT_C"/>
</dbReference>
<evidence type="ECO:0000259" key="1">
    <source>
        <dbReference type="Pfam" id="PF10090"/>
    </source>
</evidence>
<dbReference type="InterPro" id="IPR036890">
    <property type="entry name" value="HATPase_C_sf"/>
</dbReference>
<accession>A0ABV9KPM5</accession>
<name>A0ABV9KPM5_9RHOB</name>
<dbReference type="Pfam" id="PF10090">
    <property type="entry name" value="HPTransfase"/>
    <property type="match status" value="1"/>
</dbReference>
<evidence type="ECO:0000313" key="2">
    <source>
        <dbReference type="EMBL" id="MFC4671959.1"/>
    </source>
</evidence>
<dbReference type="RefSeq" id="WP_380723047.1">
    <property type="nucleotide sequence ID" value="NZ_JBHSGI010000034.1"/>
</dbReference>